<dbReference type="STRING" id="44316.ENSEGOP00005019999"/>
<dbReference type="OrthoDB" id="407959at2759"/>
<proteinExistence type="inferred from homology"/>
<dbReference type="InterPro" id="IPR036853">
    <property type="entry name" value="Ribosomal_uL14_sf"/>
</dbReference>
<accession>A0A3L8Q870</accession>
<reference evidence="5 6" key="1">
    <citation type="journal article" date="2018" name="Proc. R. Soc. B">
        <title>A non-coding region near Follistatin controls head colour polymorphism in the Gouldian finch.</title>
        <authorList>
            <person name="Toomey M.B."/>
            <person name="Marques C.I."/>
            <person name="Andrade P."/>
            <person name="Araujo P.M."/>
            <person name="Sabatino S."/>
            <person name="Gazda M.A."/>
            <person name="Afonso S."/>
            <person name="Lopes R.J."/>
            <person name="Corbo J.C."/>
            <person name="Carneiro M."/>
        </authorList>
    </citation>
    <scope>NUCLEOTIDE SEQUENCE [LARGE SCALE GENOMIC DNA]</scope>
    <source>
        <strain evidence="5">Red01</strain>
        <tissue evidence="5">Muscle</tissue>
    </source>
</reference>
<keyword evidence="2" id="KW-0689">Ribosomal protein</keyword>
<evidence type="ECO:0000256" key="3">
    <source>
        <dbReference type="ARBA" id="ARBA00023274"/>
    </source>
</evidence>
<comment type="caution">
    <text evidence="5">The sequence shown here is derived from an EMBL/GenBank/DDBJ whole genome shotgun (WGS) entry which is preliminary data.</text>
</comment>
<keyword evidence="6" id="KW-1185">Reference proteome</keyword>
<evidence type="ECO:0000313" key="5">
    <source>
        <dbReference type="EMBL" id="RLV63496.1"/>
    </source>
</evidence>
<evidence type="ECO:0000313" key="6">
    <source>
        <dbReference type="Proteomes" id="UP000276834"/>
    </source>
</evidence>
<dbReference type="EMBL" id="QUSF01002659">
    <property type="protein sequence ID" value="RLV63496.1"/>
    <property type="molecule type" value="Genomic_DNA"/>
</dbReference>
<feature type="region of interest" description="Disordered" evidence="4">
    <location>
        <begin position="82"/>
        <end position="126"/>
    </location>
</feature>
<dbReference type="GO" id="GO:0005840">
    <property type="term" value="C:ribosome"/>
    <property type="evidence" value="ECO:0007669"/>
    <property type="project" value="UniProtKB-KW"/>
</dbReference>
<evidence type="ECO:0000256" key="1">
    <source>
        <dbReference type="ARBA" id="ARBA00010745"/>
    </source>
</evidence>
<dbReference type="Pfam" id="PF00238">
    <property type="entry name" value="Ribosomal_L14"/>
    <property type="match status" value="1"/>
</dbReference>
<dbReference type="Gene3D" id="2.40.150.20">
    <property type="entry name" value="Ribosomal protein L14"/>
    <property type="match status" value="1"/>
</dbReference>
<name>A0A3L8Q870_CHLGU</name>
<evidence type="ECO:0000256" key="4">
    <source>
        <dbReference type="SAM" id="MobiDB-lite"/>
    </source>
</evidence>
<gene>
    <name evidence="5" type="ORF">DV515_00018211</name>
</gene>
<organism evidence="5 6">
    <name type="scientific">Chloebia gouldiae</name>
    <name type="common">Gouldian finch</name>
    <name type="synonym">Erythrura gouldiae</name>
    <dbReference type="NCBI Taxonomy" id="44316"/>
    <lineage>
        <taxon>Eukaryota</taxon>
        <taxon>Metazoa</taxon>
        <taxon>Chordata</taxon>
        <taxon>Craniata</taxon>
        <taxon>Vertebrata</taxon>
        <taxon>Euteleostomi</taxon>
        <taxon>Archelosauria</taxon>
        <taxon>Archosauria</taxon>
        <taxon>Dinosauria</taxon>
        <taxon>Saurischia</taxon>
        <taxon>Theropoda</taxon>
        <taxon>Coelurosauria</taxon>
        <taxon>Aves</taxon>
        <taxon>Neognathae</taxon>
        <taxon>Neoaves</taxon>
        <taxon>Telluraves</taxon>
        <taxon>Australaves</taxon>
        <taxon>Passeriformes</taxon>
        <taxon>Passeroidea</taxon>
        <taxon>Passeridae</taxon>
        <taxon>Chloebia</taxon>
    </lineage>
</organism>
<sequence length="126" mass="13627">MWISPEGCDPFLPSQQRKSYRRKDGVFLYFEDNAGVIVNNKGEMKGGEKLKIPLTGGAILAGKRCPEPSQITEFQHGLVTQRSFSGNSARPSPAPWPRNVQICGPGSPPTPGASPDPRPAPARDTK</sequence>
<feature type="compositionally biased region" description="Pro residues" evidence="4">
    <location>
        <begin position="106"/>
        <end position="120"/>
    </location>
</feature>
<keyword evidence="3" id="KW-0687">Ribonucleoprotein</keyword>
<protein>
    <recommendedName>
        <fullName evidence="7">60S ribosomal protein L23</fullName>
    </recommendedName>
</protein>
<dbReference type="AlphaFoldDB" id="A0A3L8Q870"/>
<comment type="similarity">
    <text evidence="1">Belongs to the universal ribosomal protein uL14 family.</text>
</comment>
<dbReference type="SUPFAM" id="SSF50193">
    <property type="entry name" value="Ribosomal protein L14"/>
    <property type="match status" value="1"/>
</dbReference>
<dbReference type="GO" id="GO:0006412">
    <property type="term" value="P:translation"/>
    <property type="evidence" value="ECO:0007669"/>
    <property type="project" value="InterPro"/>
</dbReference>
<dbReference type="GO" id="GO:1990904">
    <property type="term" value="C:ribonucleoprotein complex"/>
    <property type="evidence" value="ECO:0007669"/>
    <property type="project" value="UniProtKB-KW"/>
</dbReference>
<evidence type="ECO:0000256" key="2">
    <source>
        <dbReference type="ARBA" id="ARBA00022980"/>
    </source>
</evidence>
<dbReference type="Proteomes" id="UP000276834">
    <property type="component" value="Unassembled WGS sequence"/>
</dbReference>
<dbReference type="GO" id="GO:0003735">
    <property type="term" value="F:structural constituent of ribosome"/>
    <property type="evidence" value="ECO:0007669"/>
    <property type="project" value="InterPro"/>
</dbReference>
<evidence type="ECO:0008006" key="7">
    <source>
        <dbReference type="Google" id="ProtNLM"/>
    </source>
</evidence>
<dbReference type="InterPro" id="IPR000218">
    <property type="entry name" value="Ribosomal_uL14"/>
</dbReference>